<dbReference type="Proteomes" id="UP000190837">
    <property type="component" value="Unassembled WGS sequence"/>
</dbReference>
<gene>
    <name evidence="1" type="ORF">CHUV0807_2364</name>
</gene>
<proteinExistence type="predicted"/>
<name>A0A1C3H6Z3_9GAMM</name>
<evidence type="ECO:0000313" key="1">
    <source>
        <dbReference type="EMBL" id="SAM71701.1"/>
    </source>
</evidence>
<dbReference type="EMBL" id="FKLO01000080">
    <property type="protein sequence ID" value="SAM71701.1"/>
    <property type="molecule type" value="Genomic_DNA"/>
</dbReference>
<accession>A0A1C3H6Z3</accession>
<dbReference type="AlphaFoldDB" id="A0A1C3H6Z3"/>
<dbReference type="Pfam" id="PF06252">
    <property type="entry name" value="GemA"/>
    <property type="match status" value="1"/>
</dbReference>
<evidence type="ECO:0000313" key="2">
    <source>
        <dbReference type="Proteomes" id="UP000190837"/>
    </source>
</evidence>
<reference evidence="2" key="1">
    <citation type="submission" date="2016-04" db="EMBL/GenBank/DDBJ databases">
        <authorList>
            <person name="Tagini F."/>
        </authorList>
    </citation>
    <scope>NUCLEOTIDE SEQUENCE [LARGE SCALE GENOMIC DNA]</scope>
    <source>
        <strain evidence="2">CHUV0807</strain>
    </source>
</reference>
<protein>
    <submittedName>
        <fullName evidence="1">Phage protein</fullName>
    </submittedName>
</protein>
<organism evidence="1 2">
    <name type="scientific">Cardiobacterium hominis</name>
    <dbReference type="NCBI Taxonomy" id="2718"/>
    <lineage>
        <taxon>Bacteria</taxon>
        <taxon>Pseudomonadati</taxon>
        <taxon>Pseudomonadota</taxon>
        <taxon>Gammaproteobacteria</taxon>
        <taxon>Cardiobacteriales</taxon>
        <taxon>Cardiobacteriaceae</taxon>
        <taxon>Cardiobacterium</taxon>
    </lineage>
</organism>
<dbReference type="InterPro" id="IPR009363">
    <property type="entry name" value="Phage_Mu_Gp16"/>
</dbReference>
<sequence length="143" mass="16405">MNPEHRRAMIAKIKIAQKALAMNDDSYRALLTRVTGKDSAAALEKREMEAVLREMQRLGWKPVNPQGARPRVASEKDRTLAKIGAILKELNLSWNYAHGMAKAMFARERVEWLDAAELHKLMQALAVYQRRQRVRRAQAQEAK</sequence>